<feature type="region of interest" description="Disordered" evidence="1">
    <location>
        <begin position="540"/>
        <end position="591"/>
    </location>
</feature>
<dbReference type="Proteomes" id="UP000688947">
    <property type="component" value="Unassembled WGS sequence"/>
</dbReference>
<dbReference type="OrthoDB" id="124292at2759"/>
<dbReference type="VEuPathDB" id="FungiDB:PC110_g13910"/>
<feature type="region of interest" description="Disordered" evidence="1">
    <location>
        <begin position="105"/>
        <end position="134"/>
    </location>
</feature>
<dbReference type="AlphaFoldDB" id="A0A8T1UFS5"/>
<evidence type="ECO:0000256" key="2">
    <source>
        <dbReference type="SAM" id="SignalP"/>
    </source>
</evidence>
<evidence type="ECO:0000313" key="4">
    <source>
        <dbReference type="Proteomes" id="UP000688947"/>
    </source>
</evidence>
<dbReference type="VEuPathDB" id="FungiDB:PC110_g13911"/>
<name>A0A8T1UFS5_9STRA</name>
<reference evidence="3" key="1">
    <citation type="submission" date="2021-01" db="EMBL/GenBank/DDBJ databases">
        <title>Phytophthora aleatoria, a newly-described species from Pinus radiata is distinct from Phytophthora cactorum isolates based on comparative genomics.</title>
        <authorList>
            <person name="Mcdougal R."/>
            <person name="Panda P."/>
            <person name="Williams N."/>
            <person name="Studholme D.J."/>
        </authorList>
    </citation>
    <scope>NUCLEOTIDE SEQUENCE</scope>
    <source>
        <strain evidence="3">NZFS 3830</strain>
    </source>
</reference>
<evidence type="ECO:0008006" key="5">
    <source>
        <dbReference type="Google" id="ProtNLM"/>
    </source>
</evidence>
<feature type="compositionally biased region" description="Low complexity" evidence="1">
    <location>
        <begin position="578"/>
        <end position="591"/>
    </location>
</feature>
<protein>
    <recommendedName>
        <fullName evidence="5">Elicitin</fullName>
    </recommendedName>
</protein>
<comment type="caution">
    <text evidence="3">The sequence shown here is derived from an EMBL/GenBank/DDBJ whole genome shotgun (WGS) entry which is preliminary data.</text>
</comment>
<evidence type="ECO:0000256" key="1">
    <source>
        <dbReference type="SAM" id="MobiDB-lite"/>
    </source>
</evidence>
<keyword evidence="2" id="KW-0732">Signal</keyword>
<feature type="chain" id="PRO_5035800037" description="Elicitin" evidence="2">
    <location>
        <begin position="22"/>
        <end position="716"/>
    </location>
</feature>
<accession>A0A8T1UFS5</accession>
<dbReference type="EMBL" id="JAENGZ010000374">
    <property type="protein sequence ID" value="KAG6960745.1"/>
    <property type="molecule type" value="Genomic_DNA"/>
</dbReference>
<dbReference type="GO" id="GO:0005576">
    <property type="term" value="C:extracellular region"/>
    <property type="evidence" value="ECO:0007669"/>
    <property type="project" value="InterPro"/>
</dbReference>
<dbReference type="SMART" id="SM01187">
    <property type="entry name" value="Elicitin"/>
    <property type="match status" value="5"/>
</dbReference>
<proteinExistence type="predicted"/>
<evidence type="ECO:0000313" key="3">
    <source>
        <dbReference type="EMBL" id="KAG6960745.1"/>
    </source>
</evidence>
<dbReference type="InterPro" id="IPR002200">
    <property type="entry name" value="Elicitin"/>
</dbReference>
<sequence>MRLPASVFLQLLALLSSVTDADECTDSEAAYAGTLWDDAGATSACAQYVVATNPVYIDAPCTATDCVGVMEGVAENLPSCTFSGVSNKIELQNALTVCNGGDTEDAGSPTAVTDAPITSSSTTPTPTSSSATDCTTEEYTSTEDLYDAAAATSACSPYSTSSSVLVSFDTPCSATDCIDVLVQLAADLPDCLYDGANQKTELTDNLGVCTDAATEVDSSTLASTSGTTSSSPTPVSTASSTGCTTTEVKDMWDLYVSTATSDECASESTVNGYSIFIFTSCDSECADKVKDLAEALPNCYYEYEFMNKKQDVLAELDDCEESSSYHISVTIIPDSSIEFASSASSSESDSEPLLSGDPIDTTLDSSTVGSADSAAVSKTPIGLYPGWAFLTLLVATILSFSFGFKQATMLSLHKSILLALAVSSTWQDNPVNAAECTDAEWQSSQSIWSWAATTTACAQYAVGDNFVSAPCTARSCVAVMEQVGEQLPDCTVSGVNNKIEVQNAMTACNGEDLIETDAPFVTPPTTAPLITIAPIVTSTPLSSLTPRPGGDASGVSETATATTAPSSTDGSVGRSLGSSSSSTPSPAAATSCTTSQVSNLESLYTRAAKSSSCAPDVTISSYSVYIYTRCASSCASKLEMLAGDIPNCYYDYGSSNMKASLLEKIDDCTGTNHANYISTTLYLSTTSATPDASSDFALHLGQMFGLVAFAVALALL</sequence>
<organism evidence="3 4">
    <name type="scientific">Phytophthora cactorum</name>
    <dbReference type="NCBI Taxonomy" id="29920"/>
    <lineage>
        <taxon>Eukaryota</taxon>
        <taxon>Sar</taxon>
        <taxon>Stramenopiles</taxon>
        <taxon>Oomycota</taxon>
        <taxon>Peronosporomycetes</taxon>
        <taxon>Peronosporales</taxon>
        <taxon>Peronosporaceae</taxon>
        <taxon>Phytophthora</taxon>
    </lineage>
</organism>
<feature type="compositionally biased region" description="Low complexity" evidence="1">
    <location>
        <begin position="113"/>
        <end position="134"/>
    </location>
</feature>
<feature type="compositionally biased region" description="Low complexity" evidence="1">
    <location>
        <begin position="556"/>
        <end position="568"/>
    </location>
</feature>
<feature type="region of interest" description="Disordered" evidence="1">
    <location>
        <begin position="220"/>
        <end position="242"/>
    </location>
</feature>
<feature type="signal peptide" evidence="2">
    <location>
        <begin position="1"/>
        <end position="21"/>
    </location>
</feature>
<gene>
    <name evidence="3" type="ORF">JG687_00008067</name>
</gene>